<feature type="transmembrane region" description="Helical" evidence="1">
    <location>
        <begin position="69"/>
        <end position="87"/>
    </location>
</feature>
<comment type="caution">
    <text evidence="2">The sequence shown here is derived from an EMBL/GenBank/DDBJ whole genome shotgun (WGS) entry which is preliminary data.</text>
</comment>
<organism evidence="2 3">
    <name type="scientific">Mucilaginibacter panaciglaebae</name>
    <dbReference type="NCBI Taxonomy" id="502331"/>
    <lineage>
        <taxon>Bacteria</taxon>
        <taxon>Pseudomonadati</taxon>
        <taxon>Bacteroidota</taxon>
        <taxon>Sphingobacteriia</taxon>
        <taxon>Sphingobacteriales</taxon>
        <taxon>Sphingobacteriaceae</taxon>
        <taxon>Mucilaginibacter</taxon>
    </lineage>
</organism>
<keyword evidence="1" id="KW-1133">Transmembrane helix</keyword>
<keyword evidence="1" id="KW-0472">Membrane</keyword>
<sequence>MKDFDHLMSVWQEQPKKDQLSVDDVLKQVKKGINGLSRKLFWNITIMIITLGGLFMVMLFLAFQSITTYLGIAILLVTVLLSLLVMLRDYRIISKQDITINPAAYLQDLKEYQRNRSKLYGQLYYIYVLLMSTGLFLYFQEVLQNTSSMFKAIAYSVYVAFILFSTFYIRGQFVKNEQEKLSLIIDRLTRLQKQFD</sequence>
<feature type="transmembrane region" description="Helical" evidence="1">
    <location>
        <begin position="152"/>
        <end position="169"/>
    </location>
</feature>
<protein>
    <submittedName>
        <fullName evidence="2">Uncharacterized protein</fullName>
    </submittedName>
</protein>
<evidence type="ECO:0000313" key="3">
    <source>
        <dbReference type="Proteomes" id="UP001500841"/>
    </source>
</evidence>
<feature type="transmembrane region" description="Helical" evidence="1">
    <location>
        <begin position="40"/>
        <end position="63"/>
    </location>
</feature>
<keyword evidence="1" id="KW-0812">Transmembrane</keyword>
<reference evidence="3" key="1">
    <citation type="journal article" date="2019" name="Int. J. Syst. Evol. Microbiol.">
        <title>The Global Catalogue of Microorganisms (GCM) 10K type strain sequencing project: providing services to taxonomists for standard genome sequencing and annotation.</title>
        <authorList>
            <consortium name="The Broad Institute Genomics Platform"/>
            <consortium name="The Broad Institute Genome Sequencing Center for Infectious Disease"/>
            <person name="Wu L."/>
            <person name="Ma J."/>
        </authorList>
    </citation>
    <scope>NUCLEOTIDE SEQUENCE [LARGE SCALE GENOMIC DNA]</scope>
    <source>
        <strain evidence="3">JCM 17085</strain>
    </source>
</reference>
<evidence type="ECO:0000256" key="1">
    <source>
        <dbReference type="SAM" id="Phobius"/>
    </source>
</evidence>
<keyword evidence="3" id="KW-1185">Reference proteome</keyword>
<evidence type="ECO:0000313" key="2">
    <source>
        <dbReference type="EMBL" id="GAA4091117.1"/>
    </source>
</evidence>
<accession>A0ABP7WKT9</accession>
<name>A0ABP7WKT9_9SPHI</name>
<gene>
    <name evidence="2" type="ORF">GCM10022392_11170</name>
</gene>
<proteinExistence type="predicted"/>
<feature type="transmembrane region" description="Helical" evidence="1">
    <location>
        <begin position="123"/>
        <end position="140"/>
    </location>
</feature>
<dbReference type="EMBL" id="BAABCV010000003">
    <property type="protein sequence ID" value="GAA4091117.1"/>
    <property type="molecule type" value="Genomic_DNA"/>
</dbReference>
<dbReference type="Proteomes" id="UP001500841">
    <property type="component" value="Unassembled WGS sequence"/>
</dbReference>
<dbReference type="RefSeq" id="WP_345101630.1">
    <property type="nucleotide sequence ID" value="NZ_BAABCV010000003.1"/>
</dbReference>